<reference evidence="1 2" key="2">
    <citation type="journal article" date="2010" name="Stand. Genomic Sci.">
        <title>Complete genome sequence of the Medicago microsymbiont Ensifer (Sinorhizobium) medicae strain WSM419.</title>
        <authorList>
            <person name="Reeve W."/>
            <person name="Chain P."/>
            <person name="O'Hara G."/>
            <person name="Ardley J."/>
            <person name="Nandesena K."/>
            <person name="Brau L."/>
            <person name="Tiwari R."/>
            <person name="Malfatti S."/>
            <person name="Kiss H."/>
            <person name="Lapidus A."/>
            <person name="Copeland A."/>
            <person name="Nolan M."/>
            <person name="Land M."/>
            <person name="Hauser L."/>
            <person name="Chang Y.J."/>
            <person name="Ivanova N."/>
            <person name="Mavromatis K."/>
            <person name="Markowitz V."/>
            <person name="Kyrpides N."/>
            <person name="Gollagher M."/>
            <person name="Yates R."/>
            <person name="Dilworth M."/>
            <person name="Howieson J."/>
        </authorList>
    </citation>
    <scope>NUCLEOTIDE SEQUENCE [LARGE SCALE GENOMIC DNA]</scope>
    <source>
        <strain evidence="1 2">WSM419</strain>
    </source>
</reference>
<name>A6U949_SINMW</name>
<dbReference type="eggNOG" id="ENOG5033FMS">
    <property type="taxonomic scope" value="Bacteria"/>
</dbReference>
<dbReference type="AlphaFoldDB" id="A6U949"/>
<organism evidence="1 2">
    <name type="scientific">Sinorhizobium medicae (strain WSM419)</name>
    <name type="common">Ensifer medicae</name>
    <dbReference type="NCBI Taxonomy" id="366394"/>
    <lineage>
        <taxon>Bacteria</taxon>
        <taxon>Pseudomonadati</taxon>
        <taxon>Pseudomonadota</taxon>
        <taxon>Alphaproteobacteria</taxon>
        <taxon>Hyphomicrobiales</taxon>
        <taxon>Rhizobiaceae</taxon>
        <taxon>Sinorhizobium/Ensifer group</taxon>
        <taxon>Sinorhizobium</taxon>
    </lineage>
</organism>
<dbReference type="EMBL" id="CP000738">
    <property type="protein sequence ID" value="ABR60179.1"/>
    <property type="molecule type" value="Genomic_DNA"/>
</dbReference>
<dbReference type="OrthoDB" id="8421685at2"/>
<gene>
    <name evidence="1" type="ordered locus">Smed_1329</name>
</gene>
<proteinExistence type="predicted"/>
<dbReference type="Pfam" id="PF23148">
    <property type="entry name" value="Gp77"/>
    <property type="match status" value="1"/>
</dbReference>
<dbReference type="KEGG" id="smd:Smed_1329"/>
<protein>
    <submittedName>
        <fullName evidence="1">Uncharacterized protein</fullName>
    </submittedName>
</protein>
<dbReference type="STRING" id="366394.Smed_1329"/>
<dbReference type="PATRIC" id="fig|366394.8.peg.4459"/>
<dbReference type="HOGENOM" id="CLU_178292_0_0_5"/>
<evidence type="ECO:0000313" key="2">
    <source>
        <dbReference type="Proteomes" id="UP000001108"/>
    </source>
</evidence>
<dbReference type="Proteomes" id="UP000001108">
    <property type="component" value="Chromosome"/>
</dbReference>
<reference evidence="2" key="1">
    <citation type="submission" date="2007-06" db="EMBL/GenBank/DDBJ databases">
        <title>Complete sequence of Sinorhizobium medicae WSM419 chromosome.</title>
        <authorList>
            <consortium name="US DOE Joint Genome Institute"/>
            <person name="Copeland A."/>
            <person name="Lucas S."/>
            <person name="Lapidus A."/>
            <person name="Barry K."/>
            <person name="Glavina del Rio T."/>
            <person name="Dalin E."/>
            <person name="Tice H."/>
            <person name="Pitluck S."/>
            <person name="Chain P."/>
            <person name="Malfatti S."/>
            <person name="Shin M."/>
            <person name="Vergez L."/>
            <person name="Schmutz J."/>
            <person name="Larimer F."/>
            <person name="Land M."/>
            <person name="Hauser L."/>
            <person name="Kyrpides N."/>
            <person name="Mikhailova N."/>
            <person name="Reeve W.G."/>
            <person name="Richardson P."/>
        </authorList>
    </citation>
    <scope>NUCLEOTIDE SEQUENCE [LARGE SCALE GENOMIC DNA]</scope>
    <source>
        <strain evidence="2">WSM419</strain>
    </source>
</reference>
<accession>A6U949</accession>
<dbReference type="InterPro" id="IPR056928">
    <property type="entry name" value="Gp77-like"/>
</dbReference>
<sequence length="97" mass="10406">MGTAMSISWTPVKDSDEVKDYSLDWSALLVDDTISTSTWTLASGEGLTIGASSNTNTLSTVWLSAGTAGVNYELLNRVVTTGGRTYDQTVKLKVRVK</sequence>
<evidence type="ECO:0000313" key="1">
    <source>
        <dbReference type="EMBL" id="ABR60179.1"/>
    </source>
</evidence>